<dbReference type="FunFam" id="3.30.565.10:FF:000006">
    <property type="entry name" value="Sensor histidine kinase WalK"/>
    <property type="match status" value="1"/>
</dbReference>
<evidence type="ECO:0000256" key="4">
    <source>
        <dbReference type="ARBA" id="ARBA00022553"/>
    </source>
</evidence>
<dbReference type="SUPFAM" id="SSF55874">
    <property type="entry name" value="ATPase domain of HSP90 chaperone/DNA topoisomerase II/histidine kinase"/>
    <property type="match status" value="1"/>
</dbReference>
<keyword evidence="9" id="KW-0902">Two-component regulatory system</keyword>
<keyword evidence="8" id="KW-0472">Membrane</keyword>
<comment type="catalytic activity">
    <reaction evidence="1">
        <text>ATP + protein L-histidine = ADP + protein N-phospho-L-histidine.</text>
        <dbReference type="EC" id="2.7.13.3"/>
    </reaction>
</comment>
<feature type="domain" description="Histidine kinase" evidence="12">
    <location>
        <begin position="393"/>
        <end position="610"/>
    </location>
</feature>
<dbReference type="InterPro" id="IPR036890">
    <property type="entry name" value="HATPase_C_sf"/>
</dbReference>
<evidence type="ECO:0000256" key="9">
    <source>
        <dbReference type="ARBA" id="ARBA00023012"/>
    </source>
</evidence>
<proteinExistence type="predicted"/>
<evidence type="ECO:0000256" key="11">
    <source>
        <dbReference type="SAM" id="SignalP"/>
    </source>
</evidence>
<evidence type="ECO:0000256" key="3">
    <source>
        <dbReference type="ARBA" id="ARBA00012438"/>
    </source>
</evidence>
<dbReference type="GO" id="GO:0000155">
    <property type="term" value="F:phosphorelay sensor kinase activity"/>
    <property type="evidence" value="ECO:0007669"/>
    <property type="project" value="InterPro"/>
</dbReference>
<evidence type="ECO:0000256" key="5">
    <source>
        <dbReference type="ARBA" id="ARBA00022679"/>
    </source>
</evidence>
<dbReference type="InterPro" id="IPR003660">
    <property type="entry name" value="HAMP_dom"/>
</dbReference>
<keyword evidence="5" id="KW-0808">Transferase</keyword>
<feature type="region of interest" description="Disordered" evidence="10">
    <location>
        <begin position="101"/>
        <end position="132"/>
    </location>
</feature>
<evidence type="ECO:0000256" key="6">
    <source>
        <dbReference type="ARBA" id="ARBA00022692"/>
    </source>
</evidence>
<sequence>MRRDAPPRRTLLLRLLALSALVSLCSIAATAWLTARTTTGAIRQEQHQVLADQVRIYHELLGYAATHPDWTGAEPTVRRLAADTGQRILLATPRFEPVVDSAAATPAAAPSATAPDSAAGRTNLPRTPTTTVDPLSVDLAMLPDAPADRIDARALGPFRMTAAERAAMEEAARDRADCLRSALGVEATVTDDAAGHPVVNVPGGQAASGVRCASPQVLDAPTGTESAALADLTGLVNACLERQRIRPVQLSLSLQWTPSRDREQDQVVSACLANSRRQQLVRYVAPPVLLFVGAPSGTAEPAPVLSAPHRGRVVEVAALVLAVTVAITTAVGLRLSRPLNALTRAARRMADGDLSARVTATGRDEIAGLAAAFNAMAERREQLEELRRAMVGDIAHELRTPLSNIRGWLEAVEDGVVTADGALTSSLLEEALLLQHLIDDLRDLAAADAGELALHREPVDAEDLLAQAATAHGALAQASGVTLVVDTDTATAGCELSADPVRLRQMVGNLVANAVRHTPAGGTVTLRTRPEAHALLIEVADTGNGIAPADLPLVFERFWRAEKSRNRQSGGSGLGLAIVRKLAELHGGAVHAASTPGTGSVFTVCLPRTAAAPPEALGSGRSGGNRGIT</sequence>
<feature type="compositionally biased region" description="Low complexity" evidence="10">
    <location>
        <begin position="101"/>
        <end position="119"/>
    </location>
</feature>
<keyword evidence="4" id="KW-0597">Phosphoprotein</keyword>
<accession>A0A372ZMT6</accession>
<dbReference type="CDD" id="cd00075">
    <property type="entry name" value="HATPase"/>
    <property type="match status" value="1"/>
</dbReference>
<keyword evidence="8" id="KW-1133">Transmembrane helix</keyword>
<evidence type="ECO:0000256" key="2">
    <source>
        <dbReference type="ARBA" id="ARBA00004236"/>
    </source>
</evidence>
<keyword evidence="6" id="KW-0812">Transmembrane</keyword>
<comment type="subcellular location">
    <subcellularLocation>
        <location evidence="2">Cell membrane</location>
    </subcellularLocation>
</comment>
<dbReference type="GO" id="GO:0005886">
    <property type="term" value="C:plasma membrane"/>
    <property type="evidence" value="ECO:0007669"/>
    <property type="project" value="UniProtKB-SubCell"/>
</dbReference>
<dbReference type="SMART" id="SM00387">
    <property type="entry name" value="HATPase_c"/>
    <property type="match status" value="1"/>
</dbReference>
<evidence type="ECO:0000256" key="7">
    <source>
        <dbReference type="ARBA" id="ARBA00022777"/>
    </source>
</evidence>
<evidence type="ECO:0000256" key="1">
    <source>
        <dbReference type="ARBA" id="ARBA00000085"/>
    </source>
</evidence>
<keyword evidence="15" id="KW-1185">Reference proteome</keyword>
<dbReference type="Pfam" id="PF02518">
    <property type="entry name" value="HATPase_c"/>
    <property type="match status" value="1"/>
</dbReference>
<keyword evidence="11" id="KW-0732">Signal</keyword>
<dbReference type="SUPFAM" id="SSF47384">
    <property type="entry name" value="Homodimeric domain of signal transducing histidine kinase"/>
    <property type="match status" value="1"/>
</dbReference>
<dbReference type="PANTHER" id="PTHR43711:SF1">
    <property type="entry name" value="HISTIDINE KINASE 1"/>
    <property type="match status" value="1"/>
</dbReference>
<name>A0A372ZMT6_9ACTN</name>
<organism evidence="14 15">
    <name type="scientific">Kitasatospora xanthocidica</name>
    <dbReference type="NCBI Taxonomy" id="83382"/>
    <lineage>
        <taxon>Bacteria</taxon>
        <taxon>Bacillati</taxon>
        <taxon>Actinomycetota</taxon>
        <taxon>Actinomycetes</taxon>
        <taxon>Kitasatosporales</taxon>
        <taxon>Streptomycetaceae</taxon>
        <taxon>Kitasatospora</taxon>
    </lineage>
</organism>
<comment type="caution">
    <text evidence="14">The sequence shown here is derived from an EMBL/GenBank/DDBJ whole genome shotgun (WGS) entry which is preliminary data.</text>
</comment>
<dbReference type="InterPro" id="IPR050736">
    <property type="entry name" value="Sensor_HK_Regulatory"/>
</dbReference>
<dbReference type="InterPro" id="IPR036097">
    <property type="entry name" value="HisK_dim/P_sf"/>
</dbReference>
<dbReference type="PRINTS" id="PR00344">
    <property type="entry name" value="BCTRLSENSOR"/>
</dbReference>
<protein>
    <recommendedName>
        <fullName evidence="3">histidine kinase</fullName>
        <ecNumber evidence="3">2.7.13.3</ecNumber>
    </recommendedName>
</protein>
<dbReference type="Pfam" id="PF00512">
    <property type="entry name" value="HisKA"/>
    <property type="match status" value="1"/>
</dbReference>
<evidence type="ECO:0000256" key="10">
    <source>
        <dbReference type="SAM" id="MobiDB-lite"/>
    </source>
</evidence>
<dbReference type="EC" id="2.7.13.3" evidence="3"/>
<evidence type="ECO:0000256" key="8">
    <source>
        <dbReference type="ARBA" id="ARBA00022989"/>
    </source>
</evidence>
<dbReference type="InterPro" id="IPR005467">
    <property type="entry name" value="His_kinase_dom"/>
</dbReference>
<feature type="signal peptide" evidence="11">
    <location>
        <begin position="1"/>
        <end position="28"/>
    </location>
</feature>
<dbReference type="Gene3D" id="1.10.8.500">
    <property type="entry name" value="HAMP domain in histidine kinase"/>
    <property type="match status" value="1"/>
</dbReference>
<dbReference type="PROSITE" id="PS50109">
    <property type="entry name" value="HIS_KIN"/>
    <property type="match status" value="1"/>
</dbReference>
<gene>
    <name evidence="14" type="ORF">DR950_04815</name>
</gene>
<dbReference type="PROSITE" id="PS50885">
    <property type="entry name" value="HAMP"/>
    <property type="match status" value="1"/>
</dbReference>
<dbReference type="InterPro" id="IPR004358">
    <property type="entry name" value="Sig_transdc_His_kin-like_C"/>
</dbReference>
<feature type="domain" description="HAMP" evidence="13">
    <location>
        <begin position="333"/>
        <end position="385"/>
    </location>
</feature>
<evidence type="ECO:0000313" key="15">
    <source>
        <dbReference type="Proteomes" id="UP000263377"/>
    </source>
</evidence>
<dbReference type="CDD" id="cd06225">
    <property type="entry name" value="HAMP"/>
    <property type="match status" value="1"/>
</dbReference>
<dbReference type="Pfam" id="PF00672">
    <property type="entry name" value="HAMP"/>
    <property type="match status" value="1"/>
</dbReference>
<dbReference type="SUPFAM" id="SSF158472">
    <property type="entry name" value="HAMP domain-like"/>
    <property type="match status" value="1"/>
</dbReference>
<dbReference type="SMART" id="SM00304">
    <property type="entry name" value="HAMP"/>
    <property type="match status" value="1"/>
</dbReference>
<evidence type="ECO:0000259" key="13">
    <source>
        <dbReference type="PROSITE" id="PS50885"/>
    </source>
</evidence>
<dbReference type="SMART" id="SM00388">
    <property type="entry name" value="HisKA"/>
    <property type="match status" value="1"/>
</dbReference>
<keyword evidence="7" id="KW-0418">Kinase</keyword>
<evidence type="ECO:0000313" key="14">
    <source>
        <dbReference type="EMBL" id="RGD57208.1"/>
    </source>
</evidence>
<reference evidence="14 15" key="1">
    <citation type="submission" date="2018-08" db="EMBL/GenBank/DDBJ databases">
        <title>Diversity &amp; Physiological Properties of Lignin-Decomposing Actinobacteria from Soil.</title>
        <authorList>
            <person name="Roh S.G."/>
            <person name="Kim S.B."/>
        </authorList>
    </citation>
    <scope>NUCLEOTIDE SEQUENCE [LARGE SCALE GENOMIC DNA]</scope>
    <source>
        <strain evidence="14 15">MMS17-GH009</strain>
    </source>
</reference>
<evidence type="ECO:0000259" key="12">
    <source>
        <dbReference type="PROSITE" id="PS50109"/>
    </source>
</evidence>
<dbReference type="RefSeq" id="WP_117486028.1">
    <property type="nucleotide sequence ID" value="NZ_QVIG01000001.1"/>
</dbReference>
<dbReference type="Gene3D" id="1.10.287.130">
    <property type="match status" value="1"/>
</dbReference>
<dbReference type="AlphaFoldDB" id="A0A372ZMT6"/>
<dbReference type="CDD" id="cd00082">
    <property type="entry name" value="HisKA"/>
    <property type="match status" value="1"/>
</dbReference>
<dbReference type="Proteomes" id="UP000263377">
    <property type="component" value="Unassembled WGS sequence"/>
</dbReference>
<dbReference type="EMBL" id="QVIG01000001">
    <property type="protein sequence ID" value="RGD57208.1"/>
    <property type="molecule type" value="Genomic_DNA"/>
</dbReference>
<dbReference type="PANTHER" id="PTHR43711">
    <property type="entry name" value="TWO-COMPONENT HISTIDINE KINASE"/>
    <property type="match status" value="1"/>
</dbReference>
<dbReference type="InterPro" id="IPR003594">
    <property type="entry name" value="HATPase_dom"/>
</dbReference>
<feature type="chain" id="PRO_5016737598" description="histidine kinase" evidence="11">
    <location>
        <begin position="29"/>
        <end position="629"/>
    </location>
</feature>
<dbReference type="Gene3D" id="3.30.565.10">
    <property type="entry name" value="Histidine kinase-like ATPase, C-terminal domain"/>
    <property type="match status" value="1"/>
</dbReference>
<dbReference type="InterPro" id="IPR003661">
    <property type="entry name" value="HisK_dim/P_dom"/>
</dbReference>